<proteinExistence type="predicted"/>
<feature type="compositionally biased region" description="Basic and acidic residues" evidence="1">
    <location>
        <begin position="7"/>
        <end position="18"/>
    </location>
</feature>
<keyword evidence="3" id="KW-1185">Reference proteome</keyword>
<feature type="region of interest" description="Disordered" evidence="1">
    <location>
        <begin position="150"/>
        <end position="174"/>
    </location>
</feature>
<evidence type="ECO:0000313" key="2">
    <source>
        <dbReference type="EMBL" id="KAF3853900.1"/>
    </source>
</evidence>
<organism evidence="2 3">
    <name type="scientific">Dissostichus mawsoni</name>
    <name type="common">Antarctic cod</name>
    <dbReference type="NCBI Taxonomy" id="36200"/>
    <lineage>
        <taxon>Eukaryota</taxon>
        <taxon>Metazoa</taxon>
        <taxon>Chordata</taxon>
        <taxon>Craniata</taxon>
        <taxon>Vertebrata</taxon>
        <taxon>Euteleostomi</taxon>
        <taxon>Actinopterygii</taxon>
        <taxon>Neopterygii</taxon>
        <taxon>Teleostei</taxon>
        <taxon>Neoteleostei</taxon>
        <taxon>Acanthomorphata</taxon>
        <taxon>Eupercaria</taxon>
        <taxon>Perciformes</taxon>
        <taxon>Notothenioidei</taxon>
        <taxon>Nototheniidae</taxon>
        <taxon>Dissostichus</taxon>
    </lineage>
</organism>
<feature type="region of interest" description="Disordered" evidence="1">
    <location>
        <begin position="1"/>
        <end position="28"/>
    </location>
</feature>
<sequence length="197" mass="21667">AQSSFHTVRDDADGDQRHGGTLAEGQQVEQSCGVRGRLEGVKQVQQEQSADDAQCFDRRAAALLALGAQTQAEQRAHVTQEAGEGRGVHVNPLWLHTPLLSLLQGPKQVHTHSFKQQVEANSEGNLLDLPFEHQIEPVSDHSHPYELDGHWRPQVEPKREEDKEGVPEVCRPGDPEKQTLGILKVCLQVVGGAHPKT</sequence>
<dbReference type="AlphaFoldDB" id="A0A7J5YWQ2"/>
<accession>A0A7J5YWQ2</accession>
<protein>
    <submittedName>
        <fullName evidence="2">Uncharacterized protein</fullName>
    </submittedName>
</protein>
<evidence type="ECO:0000313" key="3">
    <source>
        <dbReference type="Proteomes" id="UP000518266"/>
    </source>
</evidence>
<feature type="non-terminal residue" evidence="2">
    <location>
        <position position="1"/>
    </location>
</feature>
<dbReference type="OrthoDB" id="10665198at2759"/>
<name>A0A7J5YWQ2_DISMA</name>
<comment type="caution">
    <text evidence="2">The sequence shown here is derived from an EMBL/GenBank/DDBJ whole genome shotgun (WGS) entry which is preliminary data.</text>
</comment>
<evidence type="ECO:0000256" key="1">
    <source>
        <dbReference type="SAM" id="MobiDB-lite"/>
    </source>
</evidence>
<dbReference type="EMBL" id="JAAKFY010000008">
    <property type="protein sequence ID" value="KAF3853900.1"/>
    <property type="molecule type" value="Genomic_DNA"/>
</dbReference>
<reference evidence="2 3" key="1">
    <citation type="submission" date="2020-03" db="EMBL/GenBank/DDBJ databases">
        <title>Dissostichus mawsoni Genome sequencing and assembly.</title>
        <authorList>
            <person name="Park H."/>
        </authorList>
    </citation>
    <scope>NUCLEOTIDE SEQUENCE [LARGE SCALE GENOMIC DNA]</scope>
    <source>
        <strain evidence="2">DM0001</strain>
        <tissue evidence="2">Muscle</tissue>
    </source>
</reference>
<gene>
    <name evidence="2" type="ORF">F7725_014588</name>
</gene>
<dbReference type="Proteomes" id="UP000518266">
    <property type="component" value="Unassembled WGS sequence"/>
</dbReference>